<dbReference type="GO" id="GO:0043023">
    <property type="term" value="F:ribosomal large subunit binding"/>
    <property type="evidence" value="ECO:0007669"/>
    <property type="project" value="InterPro"/>
</dbReference>
<proteinExistence type="predicted"/>
<dbReference type="Proteomes" id="UP000502823">
    <property type="component" value="Unassembled WGS sequence"/>
</dbReference>
<dbReference type="PANTHER" id="PTHR12746:SF2">
    <property type="entry name" value="60S RIBOSOMAL EXPORT PROTEIN NMD3"/>
    <property type="match status" value="1"/>
</dbReference>
<dbReference type="AlphaFoldDB" id="A0A6L2PGV3"/>
<dbReference type="PANTHER" id="PTHR12746">
    <property type="entry name" value="NONSENSE-MEDIATED MRNA DECAY PROTEIN 3"/>
    <property type="match status" value="1"/>
</dbReference>
<keyword evidence="2" id="KW-1185">Reference proteome</keyword>
<dbReference type="InterPro" id="IPR039768">
    <property type="entry name" value="Nmd3"/>
</dbReference>
<accession>A0A6L2PGV3</accession>
<sequence length="184" mass="21064">MLVRNLADALFQCGDCSCIKGECGLFATQTYTPPWRNQSFMSCTKADKLCSPYRPSYDTKYALGDSNINDPNFEKLDASKIPDVILVKKHYGAKGARRRLRNWKLKHLAEENTNLNTAANDYLEFLDDLEEDPAYRQNVNIFRDKSKEQTAVDVDDLGDETIPHITLDEMLDDLTLEDVEMRET</sequence>
<gene>
    <name evidence="1" type="ORF">Cfor_04211</name>
</gene>
<dbReference type="GO" id="GO:0000055">
    <property type="term" value="P:ribosomal large subunit export from nucleus"/>
    <property type="evidence" value="ECO:0007669"/>
    <property type="project" value="TreeGrafter"/>
</dbReference>
<protein>
    <submittedName>
        <fullName evidence="1">Uncharacterized protein</fullName>
    </submittedName>
</protein>
<dbReference type="GO" id="GO:0005634">
    <property type="term" value="C:nucleus"/>
    <property type="evidence" value="ECO:0007669"/>
    <property type="project" value="TreeGrafter"/>
</dbReference>
<dbReference type="InParanoid" id="A0A6L2PGV3"/>
<name>A0A6L2PGV3_COPFO</name>
<reference evidence="2" key="1">
    <citation type="submission" date="2020-01" db="EMBL/GenBank/DDBJ databases">
        <title>Draft genome sequence of the Termite Coptotermes fromosanus.</title>
        <authorList>
            <person name="Itakura S."/>
            <person name="Yosikawa Y."/>
            <person name="Umezawa K."/>
        </authorList>
    </citation>
    <scope>NUCLEOTIDE SEQUENCE [LARGE SCALE GENOMIC DNA]</scope>
</reference>
<dbReference type="EMBL" id="BLKM01000329">
    <property type="protein sequence ID" value="GFG31773.1"/>
    <property type="molecule type" value="Genomic_DNA"/>
</dbReference>
<comment type="caution">
    <text evidence="1">The sequence shown here is derived from an EMBL/GenBank/DDBJ whole genome shotgun (WGS) entry which is preliminary data.</text>
</comment>
<evidence type="ECO:0000313" key="1">
    <source>
        <dbReference type="EMBL" id="GFG31773.1"/>
    </source>
</evidence>
<evidence type="ECO:0000313" key="2">
    <source>
        <dbReference type="Proteomes" id="UP000502823"/>
    </source>
</evidence>
<dbReference type="GO" id="GO:0005737">
    <property type="term" value="C:cytoplasm"/>
    <property type="evidence" value="ECO:0007669"/>
    <property type="project" value="TreeGrafter"/>
</dbReference>
<dbReference type="OrthoDB" id="7362215at2759"/>
<organism evidence="1 2">
    <name type="scientific">Coptotermes formosanus</name>
    <name type="common">Formosan subterranean termite</name>
    <dbReference type="NCBI Taxonomy" id="36987"/>
    <lineage>
        <taxon>Eukaryota</taxon>
        <taxon>Metazoa</taxon>
        <taxon>Ecdysozoa</taxon>
        <taxon>Arthropoda</taxon>
        <taxon>Hexapoda</taxon>
        <taxon>Insecta</taxon>
        <taxon>Pterygota</taxon>
        <taxon>Neoptera</taxon>
        <taxon>Polyneoptera</taxon>
        <taxon>Dictyoptera</taxon>
        <taxon>Blattodea</taxon>
        <taxon>Blattoidea</taxon>
        <taxon>Termitoidae</taxon>
        <taxon>Rhinotermitidae</taxon>
        <taxon>Coptotermes</taxon>
    </lineage>
</organism>